<dbReference type="SUPFAM" id="SSF56112">
    <property type="entry name" value="Protein kinase-like (PK-like)"/>
    <property type="match status" value="1"/>
</dbReference>
<keyword evidence="1" id="KW-0812">Transmembrane</keyword>
<accession>A0AAV0VE17</accession>
<keyword evidence="1" id="KW-0472">Membrane</keyword>
<sequence length="483" mass="53208">MTSMQLTEVYSDSSCKSVISLTIISTGTCSTSKCMLAIIAGSTYYTATSCLSEEIYEHTNNVYEDTDYLLVDLYSGTDCNTYIGSTAFTASGVCEVADAAGNSVIATLFSNGSAELTYYLDGSCIIPSISLLITTDDVSNHTCLDNRKYYLRSEDAATNGDSNDGGFRLSGGVIRDIIGGVLLVLVLVVVLVYRIRQRQRRLNKQHYIQRFSLANGYGNAYDMQFSPTKSRSYATTTISDFNQHGLQIRDDDVIIAARIPRAEVKVGKLINRGGYGEVYMGSYHGKQVAVKILLPEKKKTMSQVNAFLSEIELMARLDHPRIVSFIGVAWNQLIDICAVCEYMPGGDLKALLTEFDNQKHPVGFDHTKFKIALHVSIALAYLHSCSPSVIHRDLKSKNILLDAAMDAKVTDFGISRERTDATMTGGIGTSFWMAPEVMMGERYDDKADMFSFGVVLSELDSHVIQPTATEAQYRLTQILAKEV</sequence>
<dbReference type="SMART" id="SM00220">
    <property type="entry name" value="S_TKc"/>
    <property type="match status" value="1"/>
</dbReference>
<proteinExistence type="predicted"/>
<gene>
    <name evidence="3" type="ORF">PDE001_LOCUS11748</name>
</gene>
<dbReference type="EMBL" id="CANTFM010002624">
    <property type="protein sequence ID" value="CAI5746788.1"/>
    <property type="molecule type" value="Genomic_DNA"/>
</dbReference>
<dbReference type="GO" id="GO:0004674">
    <property type="term" value="F:protein serine/threonine kinase activity"/>
    <property type="evidence" value="ECO:0007669"/>
    <property type="project" value="TreeGrafter"/>
</dbReference>
<dbReference type="PROSITE" id="PS00108">
    <property type="entry name" value="PROTEIN_KINASE_ST"/>
    <property type="match status" value="1"/>
</dbReference>
<dbReference type="Proteomes" id="UP001162029">
    <property type="component" value="Unassembled WGS sequence"/>
</dbReference>
<name>A0AAV0VE17_9STRA</name>
<dbReference type="PANTHER" id="PTHR44329:SF214">
    <property type="entry name" value="PROTEIN KINASE DOMAIN-CONTAINING PROTEIN"/>
    <property type="match status" value="1"/>
</dbReference>
<dbReference type="AlphaFoldDB" id="A0AAV0VE17"/>
<dbReference type="PANTHER" id="PTHR44329">
    <property type="entry name" value="SERINE/THREONINE-PROTEIN KINASE TNNI3K-RELATED"/>
    <property type="match status" value="1"/>
</dbReference>
<dbReference type="InterPro" id="IPR000719">
    <property type="entry name" value="Prot_kinase_dom"/>
</dbReference>
<dbReference type="InterPro" id="IPR011009">
    <property type="entry name" value="Kinase-like_dom_sf"/>
</dbReference>
<feature type="transmembrane region" description="Helical" evidence="1">
    <location>
        <begin position="177"/>
        <end position="195"/>
    </location>
</feature>
<evidence type="ECO:0000259" key="2">
    <source>
        <dbReference type="PROSITE" id="PS50011"/>
    </source>
</evidence>
<dbReference type="GO" id="GO:0005524">
    <property type="term" value="F:ATP binding"/>
    <property type="evidence" value="ECO:0007669"/>
    <property type="project" value="InterPro"/>
</dbReference>
<keyword evidence="1" id="KW-1133">Transmembrane helix</keyword>
<dbReference type="Gene3D" id="1.10.510.10">
    <property type="entry name" value="Transferase(Phosphotransferase) domain 1"/>
    <property type="match status" value="1"/>
</dbReference>
<comment type="caution">
    <text evidence="3">The sequence shown here is derived from an EMBL/GenBank/DDBJ whole genome shotgun (WGS) entry which is preliminary data.</text>
</comment>
<evidence type="ECO:0000313" key="3">
    <source>
        <dbReference type="EMBL" id="CAI5746788.1"/>
    </source>
</evidence>
<dbReference type="InterPro" id="IPR008271">
    <property type="entry name" value="Ser/Thr_kinase_AS"/>
</dbReference>
<keyword evidence="4" id="KW-1185">Reference proteome</keyword>
<evidence type="ECO:0000313" key="4">
    <source>
        <dbReference type="Proteomes" id="UP001162029"/>
    </source>
</evidence>
<dbReference type="InterPro" id="IPR051681">
    <property type="entry name" value="Ser/Thr_Kinases-Pseudokinases"/>
</dbReference>
<organism evidence="3 4">
    <name type="scientific">Peronospora destructor</name>
    <dbReference type="NCBI Taxonomy" id="86335"/>
    <lineage>
        <taxon>Eukaryota</taxon>
        <taxon>Sar</taxon>
        <taxon>Stramenopiles</taxon>
        <taxon>Oomycota</taxon>
        <taxon>Peronosporomycetes</taxon>
        <taxon>Peronosporales</taxon>
        <taxon>Peronosporaceae</taxon>
        <taxon>Peronospora</taxon>
    </lineage>
</organism>
<dbReference type="PROSITE" id="PS50011">
    <property type="entry name" value="PROTEIN_KINASE_DOM"/>
    <property type="match status" value="1"/>
</dbReference>
<feature type="domain" description="Protein kinase" evidence="2">
    <location>
        <begin position="264"/>
        <end position="483"/>
    </location>
</feature>
<protein>
    <recommendedName>
        <fullName evidence="2">Protein kinase domain-containing protein</fullName>
    </recommendedName>
</protein>
<evidence type="ECO:0000256" key="1">
    <source>
        <dbReference type="SAM" id="Phobius"/>
    </source>
</evidence>
<dbReference type="Pfam" id="PF00069">
    <property type="entry name" value="Pkinase"/>
    <property type="match status" value="1"/>
</dbReference>
<reference evidence="3" key="1">
    <citation type="submission" date="2022-12" db="EMBL/GenBank/DDBJ databases">
        <authorList>
            <person name="Webb A."/>
        </authorList>
    </citation>
    <scope>NUCLEOTIDE SEQUENCE</scope>
    <source>
        <strain evidence="3">Pd1</strain>
    </source>
</reference>